<dbReference type="AlphaFoldDB" id="A0A0M4D1C5"/>
<proteinExistence type="predicted"/>
<dbReference type="CDD" id="cd06225">
    <property type="entry name" value="HAMP"/>
    <property type="match status" value="1"/>
</dbReference>
<keyword evidence="5" id="KW-0597">Phosphoprotein</keyword>
<gene>
    <name evidence="17" type="ORF">DSOUD_1093</name>
</gene>
<evidence type="ECO:0000256" key="14">
    <source>
        <dbReference type="SAM" id="Phobius"/>
    </source>
</evidence>
<keyword evidence="12" id="KW-0902">Two-component regulatory system</keyword>
<dbReference type="SUPFAM" id="SSF55874">
    <property type="entry name" value="ATPase domain of HSP90 chaperone/DNA topoisomerase II/histidine kinase"/>
    <property type="match status" value="1"/>
</dbReference>
<evidence type="ECO:0000256" key="6">
    <source>
        <dbReference type="ARBA" id="ARBA00022679"/>
    </source>
</evidence>
<evidence type="ECO:0000256" key="8">
    <source>
        <dbReference type="ARBA" id="ARBA00022741"/>
    </source>
</evidence>
<evidence type="ECO:0000256" key="9">
    <source>
        <dbReference type="ARBA" id="ARBA00022777"/>
    </source>
</evidence>
<dbReference type="KEGG" id="des:DSOUD_1093"/>
<evidence type="ECO:0000259" key="16">
    <source>
        <dbReference type="PROSITE" id="PS50885"/>
    </source>
</evidence>
<dbReference type="InterPro" id="IPR003594">
    <property type="entry name" value="HATPase_dom"/>
</dbReference>
<dbReference type="InterPro" id="IPR029151">
    <property type="entry name" value="Sensor-like_sf"/>
</dbReference>
<dbReference type="EC" id="2.7.13.3" evidence="3"/>
<dbReference type="Pfam" id="PF02518">
    <property type="entry name" value="HATPase_c"/>
    <property type="match status" value="1"/>
</dbReference>
<evidence type="ECO:0000256" key="4">
    <source>
        <dbReference type="ARBA" id="ARBA00022475"/>
    </source>
</evidence>
<keyword evidence="8" id="KW-0547">Nucleotide-binding</keyword>
<feature type="transmembrane region" description="Helical" evidence="14">
    <location>
        <begin position="326"/>
        <end position="347"/>
    </location>
</feature>
<dbReference type="InterPro" id="IPR004358">
    <property type="entry name" value="Sig_transdc_His_kin-like_C"/>
</dbReference>
<keyword evidence="18" id="KW-1185">Reference proteome</keyword>
<dbReference type="GO" id="GO:0000155">
    <property type="term" value="F:phosphorelay sensor kinase activity"/>
    <property type="evidence" value="ECO:0007669"/>
    <property type="project" value="InterPro"/>
</dbReference>
<dbReference type="Pfam" id="PF17202">
    <property type="entry name" value="sCache_3_3"/>
    <property type="match status" value="1"/>
</dbReference>
<evidence type="ECO:0000256" key="5">
    <source>
        <dbReference type="ARBA" id="ARBA00022553"/>
    </source>
</evidence>
<dbReference type="InterPro" id="IPR036890">
    <property type="entry name" value="HATPase_C_sf"/>
</dbReference>
<dbReference type="STRING" id="1603606.DSOUD_1093"/>
<dbReference type="CDD" id="cd00082">
    <property type="entry name" value="HisKA"/>
    <property type="match status" value="1"/>
</dbReference>
<evidence type="ECO:0000256" key="11">
    <source>
        <dbReference type="ARBA" id="ARBA00022989"/>
    </source>
</evidence>
<evidence type="ECO:0000256" key="10">
    <source>
        <dbReference type="ARBA" id="ARBA00022840"/>
    </source>
</evidence>
<organism evidence="17 18">
    <name type="scientific">Desulfuromonas soudanensis</name>
    <dbReference type="NCBI Taxonomy" id="1603606"/>
    <lineage>
        <taxon>Bacteria</taxon>
        <taxon>Pseudomonadati</taxon>
        <taxon>Thermodesulfobacteriota</taxon>
        <taxon>Desulfuromonadia</taxon>
        <taxon>Desulfuromonadales</taxon>
        <taxon>Desulfuromonadaceae</taxon>
        <taxon>Desulfuromonas</taxon>
    </lineage>
</organism>
<dbReference type="Gene3D" id="6.10.340.10">
    <property type="match status" value="1"/>
</dbReference>
<name>A0A0M4D1C5_9BACT</name>
<dbReference type="PRINTS" id="PR00344">
    <property type="entry name" value="BCTRLSENSOR"/>
</dbReference>
<feature type="domain" description="Histidine kinase" evidence="15">
    <location>
        <begin position="449"/>
        <end position="656"/>
    </location>
</feature>
<evidence type="ECO:0000256" key="13">
    <source>
        <dbReference type="ARBA" id="ARBA00023136"/>
    </source>
</evidence>
<dbReference type="PROSITE" id="PS50109">
    <property type="entry name" value="HIS_KIN"/>
    <property type="match status" value="1"/>
</dbReference>
<evidence type="ECO:0000256" key="1">
    <source>
        <dbReference type="ARBA" id="ARBA00000085"/>
    </source>
</evidence>
<evidence type="ECO:0000256" key="7">
    <source>
        <dbReference type="ARBA" id="ARBA00022692"/>
    </source>
</evidence>
<dbReference type="GO" id="GO:0005886">
    <property type="term" value="C:plasma membrane"/>
    <property type="evidence" value="ECO:0007669"/>
    <property type="project" value="UniProtKB-SubCell"/>
</dbReference>
<feature type="domain" description="HAMP" evidence="16">
    <location>
        <begin position="348"/>
        <end position="400"/>
    </location>
</feature>
<evidence type="ECO:0000313" key="18">
    <source>
        <dbReference type="Proteomes" id="UP000057158"/>
    </source>
</evidence>
<comment type="catalytic activity">
    <reaction evidence="1">
        <text>ATP + protein L-histidine = ADP + protein N-phospho-L-histidine.</text>
        <dbReference type="EC" id="2.7.13.3"/>
    </reaction>
</comment>
<dbReference type="InterPro" id="IPR003661">
    <property type="entry name" value="HisK_dim/P_dom"/>
</dbReference>
<keyword evidence="11 14" id="KW-1133">Transmembrane helix</keyword>
<dbReference type="InterPro" id="IPR005467">
    <property type="entry name" value="His_kinase_dom"/>
</dbReference>
<dbReference type="OrthoDB" id="9781147at2"/>
<evidence type="ECO:0000259" key="15">
    <source>
        <dbReference type="PROSITE" id="PS50109"/>
    </source>
</evidence>
<evidence type="ECO:0000313" key="17">
    <source>
        <dbReference type="EMBL" id="ALC15876.1"/>
    </source>
</evidence>
<dbReference type="Proteomes" id="UP000057158">
    <property type="component" value="Chromosome"/>
</dbReference>
<dbReference type="SUPFAM" id="SSF103190">
    <property type="entry name" value="Sensory domain-like"/>
    <property type="match status" value="2"/>
</dbReference>
<dbReference type="EMBL" id="CP010802">
    <property type="protein sequence ID" value="ALC15876.1"/>
    <property type="molecule type" value="Genomic_DNA"/>
</dbReference>
<dbReference type="SMART" id="SM00304">
    <property type="entry name" value="HAMP"/>
    <property type="match status" value="1"/>
</dbReference>
<dbReference type="SMART" id="SM00387">
    <property type="entry name" value="HATPase_c"/>
    <property type="match status" value="1"/>
</dbReference>
<comment type="subcellular location">
    <subcellularLocation>
        <location evidence="2">Cell membrane</location>
        <topology evidence="2">Multi-pass membrane protein</topology>
    </subcellularLocation>
</comment>
<dbReference type="GO" id="GO:0005524">
    <property type="term" value="F:ATP binding"/>
    <property type="evidence" value="ECO:0007669"/>
    <property type="project" value="UniProtKB-KW"/>
</dbReference>
<dbReference type="PATRIC" id="fig|1603606.3.peg.1199"/>
<keyword evidence="4" id="KW-1003">Cell membrane</keyword>
<dbReference type="Gene3D" id="3.30.450.20">
    <property type="entry name" value="PAS domain"/>
    <property type="match status" value="1"/>
</dbReference>
<dbReference type="Pfam" id="PF00512">
    <property type="entry name" value="HisKA"/>
    <property type="match status" value="1"/>
</dbReference>
<dbReference type="Gene3D" id="3.30.565.10">
    <property type="entry name" value="Histidine kinase-like ATPase, C-terminal domain"/>
    <property type="match status" value="1"/>
</dbReference>
<evidence type="ECO:0000256" key="2">
    <source>
        <dbReference type="ARBA" id="ARBA00004651"/>
    </source>
</evidence>
<evidence type="ECO:0000256" key="3">
    <source>
        <dbReference type="ARBA" id="ARBA00012438"/>
    </source>
</evidence>
<dbReference type="SMART" id="SM00388">
    <property type="entry name" value="HisKA"/>
    <property type="match status" value="1"/>
</dbReference>
<dbReference type="RefSeq" id="WP_053550036.1">
    <property type="nucleotide sequence ID" value="NZ_CP010802.1"/>
</dbReference>
<keyword evidence="13 14" id="KW-0472">Membrane</keyword>
<dbReference type="Gene3D" id="1.10.287.130">
    <property type="match status" value="1"/>
</dbReference>
<dbReference type="PROSITE" id="PS50885">
    <property type="entry name" value="HAMP"/>
    <property type="match status" value="1"/>
</dbReference>
<dbReference type="InterPro" id="IPR003660">
    <property type="entry name" value="HAMP_dom"/>
</dbReference>
<dbReference type="InterPro" id="IPR036097">
    <property type="entry name" value="HisK_dim/P_sf"/>
</dbReference>
<dbReference type="SUPFAM" id="SSF47384">
    <property type="entry name" value="Homodimeric domain of signal transducing histidine kinase"/>
    <property type="match status" value="1"/>
</dbReference>
<keyword evidence="9 17" id="KW-0418">Kinase</keyword>
<dbReference type="InterPro" id="IPR033463">
    <property type="entry name" value="sCache_3"/>
</dbReference>
<dbReference type="SUPFAM" id="SSF158472">
    <property type="entry name" value="HAMP domain-like"/>
    <property type="match status" value="1"/>
</dbReference>
<keyword evidence="6" id="KW-0808">Transferase</keyword>
<dbReference type="Pfam" id="PF00672">
    <property type="entry name" value="HAMP"/>
    <property type="match status" value="1"/>
</dbReference>
<accession>A0A0M4D1C5</accession>
<keyword evidence="10" id="KW-0067">ATP-binding</keyword>
<protein>
    <recommendedName>
        <fullName evidence="3">histidine kinase</fullName>
        <ecNumber evidence="3">2.7.13.3</ecNumber>
    </recommendedName>
</protein>
<keyword evidence="7 14" id="KW-0812">Transmembrane</keyword>
<reference evidence="17 18" key="1">
    <citation type="submission" date="2015-07" db="EMBL/GenBank/DDBJ databases">
        <title>Isolation and Genomic Characterization of a Novel Halophilic Metal-Reducing Deltaproteobacterium from the Deep Subsurface.</title>
        <authorList>
            <person name="Badalamenti J.P."/>
            <person name="Summers Z.M."/>
            <person name="Gralnick J.A."/>
            <person name="Bond D.R."/>
        </authorList>
    </citation>
    <scope>NUCLEOTIDE SEQUENCE [LARGE SCALE GENOMIC DNA]</scope>
    <source>
        <strain evidence="17 18">WTL</strain>
    </source>
</reference>
<dbReference type="PANTHER" id="PTHR43065:SF10">
    <property type="entry name" value="PEROXIDE STRESS-ACTIVATED HISTIDINE KINASE MAK3"/>
    <property type="match status" value="1"/>
</dbReference>
<sequence>MTLVPSFSIRRKLTLAALLPLVVILLLVTLAAFYLINAWIVGETQKRLRNDLNAAREVLRSETRRVEDVVRFSAHSGALVEALEGGDLKRLRPDLEAVRRREGLDILTLAGPRGEILLRAANPEDPDGSYSGLPFVTRALDGEDFSGVALLDAEELRHEGDDLAARSAVPLDPLPLAGPRFETRGMFLVGATAVHDRDGTVLGCLYGGVLLNGNLPLVDRIRNLVYGSETFAGTGVGSATIFLDEVRIATTILKGERRALGTRISPQVAAAVLGRGEGWLARARVVDDWYLTAYEPILAAEGQAIGALYVGRLERPFAELKSRASFLLFALLLLGSLLGSLVAWLVARHLSLPILDLARSAERVAAGERDLVLPVAARDEIGHLTGTFNRMTAALRERDKEVDALNCDLERKVEERSALLETKSLQLIAAQEELLRSEKLAAIGSLAAGVAHEINNPAAIIRGNVEILLAELDSAALGREEADEILRQTERISRITQGMLDFAREWSIHPEPVAVNRILQEIVEQIGHQVPLGRVEVSLELDPSLPFVEGDSGRLRQVFTNLLVNALQAMKGEGVLRVISRCAGEEVEIAVADSGPGISSPDLAKIFNPFFTTRPGGTGLGLSVSYGIVQALKGRIEVDSPPGEGATFVVRLPRVQRG</sequence>
<dbReference type="PANTHER" id="PTHR43065">
    <property type="entry name" value="SENSOR HISTIDINE KINASE"/>
    <property type="match status" value="1"/>
</dbReference>
<evidence type="ECO:0000256" key="12">
    <source>
        <dbReference type="ARBA" id="ARBA00023012"/>
    </source>
</evidence>